<proteinExistence type="predicted"/>
<dbReference type="EMBL" id="OV915080">
    <property type="protein sequence ID" value="CAH1706501.1"/>
    <property type="molecule type" value="Genomic_DNA"/>
</dbReference>
<protein>
    <submittedName>
        <fullName evidence="1">Uncharacterized protein</fullName>
    </submittedName>
</protein>
<evidence type="ECO:0000313" key="2">
    <source>
        <dbReference type="Proteomes" id="UP001295440"/>
    </source>
</evidence>
<organism evidence="1 2">
    <name type="scientific">Lactobacillus delbrueckii subsp. delbrueckii</name>
    <dbReference type="NCBI Taxonomy" id="83684"/>
    <lineage>
        <taxon>Bacteria</taxon>
        <taxon>Bacillati</taxon>
        <taxon>Bacillota</taxon>
        <taxon>Bacilli</taxon>
        <taxon>Lactobacillales</taxon>
        <taxon>Lactobacillaceae</taxon>
        <taxon>Lactobacillus</taxon>
    </lineage>
</organism>
<gene>
    <name evidence="1" type="ORF">LDD865_1344</name>
</gene>
<dbReference type="Proteomes" id="UP001295440">
    <property type="component" value="Chromosome"/>
</dbReference>
<accession>A0AAU9R246</accession>
<evidence type="ECO:0000313" key="1">
    <source>
        <dbReference type="EMBL" id="CAH1706501.1"/>
    </source>
</evidence>
<dbReference type="AlphaFoldDB" id="A0AAU9R246"/>
<reference evidence="1" key="1">
    <citation type="submission" date="2022-02" db="EMBL/GenBank/DDBJ databases">
        <authorList>
            <person name="Deutsch MARIE S."/>
        </authorList>
    </citation>
    <scope>NUCLEOTIDE SEQUENCE</scope>
    <source>
        <strain evidence="1">CIRM-BIA865</strain>
    </source>
</reference>
<name>A0AAU9R246_9LACO</name>
<sequence>MTMIVETSDGMRLDRGSIPLISIYLKKARVIDARVFFVEFLSSKMKEFSNICNDKLEIAV</sequence>